<dbReference type="SUPFAM" id="SSF52218">
    <property type="entry name" value="Flavoproteins"/>
    <property type="match status" value="1"/>
</dbReference>
<accession>A0A9D2VKP4</accession>
<reference evidence="4" key="2">
    <citation type="submission" date="2021-09" db="EMBL/GenBank/DDBJ databases">
        <authorList>
            <person name="Gilroy R."/>
        </authorList>
    </citation>
    <scope>NUCLEOTIDE SEQUENCE</scope>
    <source>
        <strain evidence="4">USAMLcec12-2067</strain>
    </source>
</reference>
<evidence type="ECO:0000256" key="2">
    <source>
        <dbReference type="ARBA" id="ARBA00022643"/>
    </source>
</evidence>
<dbReference type="Pfam" id="PF03358">
    <property type="entry name" value="FMN_red"/>
    <property type="match status" value="1"/>
</dbReference>
<comment type="caution">
    <text evidence="4">The sequence shown here is derived from an EMBL/GenBank/DDBJ whole genome shotgun (WGS) entry which is preliminary data.</text>
</comment>
<dbReference type="Gene3D" id="3.40.50.360">
    <property type="match status" value="1"/>
</dbReference>
<feature type="domain" description="NADPH-dependent FMN reductase-like" evidence="3">
    <location>
        <begin position="4"/>
        <end position="106"/>
    </location>
</feature>
<proteinExistence type="predicted"/>
<sequence>MSKKIVVLNGSPRKRGNTSALVEAFAEGAREAGCEVEVFFLGGMDIRACKGCFGGDRTRENPCVQKDDMRAIYDAYRTADALVFASPLYWWTVSAQLKVAVDRLFATAEGEGGLDVPPRECALLMAAEGDGFEESVYWYERLMSHVGWTDKGQVLCPNVADIGDIEGNPALEKARELGKSFGA</sequence>
<dbReference type="InterPro" id="IPR005025">
    <property type="entry name" value="FMN_Rdtase-like_dom"/>
</dbReference>
<evidence type="ECO:0000313" key="5">
    <source>
        <dbReference type="Proteomes" id="UP000789325"/>
    </source>
</evidence>
<protein>
    <submittedName>
        <fullName evidence="4">Flavodoxin family protein</fullName>
    </submittedName>
</protein>
<evidence type="ECO:0000256" key="1">
    <source>
        <dbReference type="ARBA" id="ARBA00022630"/>
    </source>
</evidence>
<gene>
    <name evidence="4" type="ORF">K8V16_08100</name>
</gene>
<name>A0A9D2VKP4_9ACTN</name>
<keyword evidence="2" id="KW-0288">FMN</keyword>
<dbReference type="InterPro" id="IPR029039">
    <property type="entry name" value="Flavoprotein-like_sf"/>
</dbReference>
<organism evidence="4 5">
    <name type="scientific">Rubneribacter badeniensis</name>
    <dbReference type="NCBI Taxonomy" id="2070688"/>
    <lineage>
        <taxon>Bacteria</taxon>
        <taxon>Bacillati</taxon>
        <taxon>Actinomycetota</taxon>
        <taxon>Coriobacteriia</taxon>
        <taxon>Eggerthellales</taxon>
        <taxon>Eggerthellaceae</taxon>
        <taxon>Rubneribacter</taxon>
    </lineage>
</organism>
<evidence type="ECO:0000313" key="4">
    <source>
        <dbReference type="EMBL" id="HJH43745.1"/>
    </source>
</evidence>
<evidence type="ECO:0000259" key="3">
    <source>
        <dbReference type="Pfam" id="PF03358"/>
    </source>
</evidence>
<dbReference type="Proteomes" id="UP000789325">
    <property type="component" value="Unassembled WGS sequence"/>
</dbReference>
<dbReference type="AlphaFoldDB" id="A0A9D2VKP4"/>
<keyword evidence="1" id="KW-0285">Flavoprotein</keyword>
<dbReference type="EMBL" id="DYZL01000175">
    <property type="protein sequence ID" value="HJH43745.1"/>
    <property type="molecule type" value="Genomic_DNA"/>
</dbReference>
<dbReference type="PANTHER" id="PTHR43278">
    <property type="entry name" value="NAD(P)H-DEPENDENT FMN-CONTAINING OXIDOREDUCTASE YWQN-RELATED"/>
    <property type="match status" value="1"/>
</dbReference>
<dbReference type="PANTHER" id="PTHR43278:SF2">
    <property type="entry name" value="IRON-SULFUR FLAVOPROTEIN"/>
    <property type="match status" value="1"/>
</dbReference>
<reference evidence="4" key="1">
    <citation type="journal article" date="2021" name="PeerJ">
        <title>Extensive microbial diversity within the chicken gut microbiome revealed by metagenomics and culture.</title>
        <authorList>
            <person name="Gilroy R."/>
            <person name="Ravi A."/>
            <person name="Getino M."/>
            <person name="Pursley I."/>
            <person name="Horton D.L."/>
            <person name="Alikhan N.F."/>
            <person name="Baker D."/>
            <person name="Gharbi K."/>
            <person name="Hall N."/>
            <person name="Watson M."/>
            <person name="Adriaenssens E.M."/>
            <person name="Foster-Nyarko E."/>
            <person name="Jarju S."/>
            <person name="Secka A."/>
            <person name="Antonio M."/>
            <person name="Oren A."/>
            <person name="Chaudhuri R.R."/>
            <person name="La Ragione R."/>
            <person name="Hildebrand F."/>
            <person name="Pallen M.J."/>
        </authorList>
    </citation>
    <scope>NUCLEOTIDE SEQUENCE</scope>
    <source>
        <strain evidence="4">USAMLcec12-2067</strain>
    </source>
</reference>
<dbReference type="GO" id="GO:0016491">
    <property type="term" value="F:oxidoreductase activity"/>
    <property type="evidence" value="ECO:0007669"/>
    <property type="project" value="InterPro"/>
</dbReference>
<dbReference type="InterPro" id="IPR051796">
    <property type="entry name" value="ISF_SsuE-like"/>
</dbReference>